<proteinExistence type="predicted"/>
<keyword evidence="4" id="KW-1185">Reference proteome</keyword>
<comment type="caution">
    <text evidence="3">The sequence shown here is derived from an EMBL/GenBank/DDBJ whole genome shotgun (WGS) entry which is preliminary data.</text>
</comment>
<protein>
    <submittedName>
        <fullName evidence="3">Uncharacterized protein</fullName>
    </submittedName>
</protein>
<reference evidence="3" key="2">
    <citation type="submission" date="2022-01" db="EMBL/GenBank/DDBJ databases">
        <authorList>
            <person name="Yamashiro T."/>
            <person name="Shiraishi A."/>
            <person name="Satake H."/>
            <person name="Nakayama K."/>
        </authorList>
    </citation>
    <scope>NUCLEOTIDE SEQUENCE</scope>
</reference>
<feature type="region of interest" description="Disordered" evidence="1">
    <location>
        <begin position="1"/>
        <end position="21"/>
    </location>
</feature>
<evidence type="ECO:0000256" key="1">
    <source>
        <dbReference type="SAM" id="MobiDB-lite"/>
    </source>
</evidence>
<gene>
    <name evidence="3" type="ORF">Tco_1006794</name>
</gene>
<organism evidence="3 4">
    <name type="scientific">Tanacetum coccineum</name>
    <dbReference type="NCBI Taxonomy" id="301880"/>
    <lineage>
        <taxon>Eukaryota</taxon>
        <taxon>Viridiplantae</taxon>
        <taxon>Streptophyta</taxon>
        <taxon>Embryophyta</taxon>
        <taxon>Tracheophyta</taxon>
        <taxon>Spermatophyta</taxon>
        <taxon>Magnoliopsida</taxon>
        <taxon>eudicotyledons</taxon>
        <taxon>Gunneridae</taxon>
        <taxon>Pentapetalae</taxon>
        <taxon>asterids</taxon>
        <taxon>campanulids</taxon>
        <taxon>Asterales</taxon>
        <taxon>Asteraceae</taxon>
        <taxon>Asteroideae</taxon>
        <taxon>Anthemideae</taxon>
        <taxon>Anthemidinae</taxon>
        <taxon>Tanacetum</taxon>
    </lineage>
</organism>
<evidence type="ECO:0000313" key="3">
    <source>
        <dbReference type="EMBL" id="GJT63261.1"/>
    </source>
</evidence>
<feature type="transmembrane region" description="Helical" evidence="2">
    <location>
        <begin position="83"/>
        <end position="100"/>
    </location>
</feature>
<evidence type="ECO:0000256" key="2">
    <source>
        <dbReference type="SAM" id="Phobius"/>
    </source>
</evidence>
<feature type="region of interest" description="Disordered" evidence="1">
    <location>
        <begin position="37"/>
        <end position="58"/>
    </location>
</feature>
<sequence>MTTIDETAMAETSKDMEEGEAPPISLAVASPEVKPLAGAVSPAPATSKDGDALGDSTEDAGVAAEVSAAAANPTKAINRSARIHIFVAVCMMFLICRSVADISCVAP</sequence>
<name>A0ABQ5FIQ9_9ASTR</name>
<keyword evidence="2" id="KW-1133">Transmembrane helix</keyword>
<keyword evidence="2" id="KW-0472">Membrane</keyword>
<dbReference type="EMBL" id="BQNB010017445">
    <property type="protein sequence ID" value="GJT63261.1"/>
    <property type="molecule type" value="Genomic_DNA"/>
</dbReference>
<keyword evidence="2" id="KW-0812">Transmembrane</keyword>
<evidence type="ECO:0000313" key="4">
    <source>
        <dbReference type="Proteomes" id="UP001151760"/>
    </source>
</evidence>
<reference evidence="3" key="1">
    <citation type="journal article" date="2022" name="Int. J. Mol. Sci.">
        <title>Draft Genome of Tanacetum Coccineum: Genomic Comparison of Closely Related Tanacetum-Family Plants.</title>
        <authorList>
            <person name="Yamashiro T."/>
            <person name="Shiraishi A."/>
            <person name="Nakayama K."/>
            <person name="Satake H."/>
        </authorList>
    </citation>
    <scope>NUCLEOTIDE SEQUENCE</scope>
</reference>
<accession>A0ABQ5FIQ9</accession>
<dbReference type="Proteomes" id="UP001151760">
    <property type="component" value="Unassembled WGS sequence"/>
</dbReference>